<proteinExistence type="predicted"/>
<dbReference type="SMART" id="SM00184">
    <property type="entry name" value="RING"/>
    <property type="match status" value="1"/>
</dbReference>
<dbReference type="PANTHER" id="PTHR46077">
    <property type="entry name" value="E3 UBIQUITIN-PROTEIN LIGASE TOPORS"/>
    <property type="match status" value="1"/>
</dbReference>
<dbReference type="AlphaFoldDB" id="A0A669Q4Q6"/>
<dbReference type="GO" id="GO:0000209">
    <property type="term" value="P:protein polyubiquitination"/>
    <property type="evidence" value="ECO:0007669"/>
    <property type="project" value="TreeGrafter"/>
</dbReference>
<accession>A0A669Q4Q6</accession>
<keyword evidence="8" id="KW-0804">Transcription</keyword>
<reference evidence="11" key="1">
    <citation type="submission" date="2025-08" db="UniProtKB">
        <authorList>
            <consortium name="Ensembl"/>
        </authorList>
    </citation>
    <scope>IDENTIFICATION</scope>
</reference>
<protein>
    <recommendedName>
        <fullName evidence="2">RING-type E3 ubiquitin transferase</fullName>
        <ecNumber evidence="2">2.3.2.27</ecNumber>
    </recommendedName>
</protein>
<name>A0A669Q4Q6_PHACC</name>
<dbReference type="InterPro" id="IPR013083">
    <property type="entry name" value="Znf_RING/FYVE/PHD"/>
</dbReference>
<dbReference type="SUPFAM" id="SSF57850">
    <property type="entry name" value="RING/U-box"/>
    <property type="match status" value="1"/>
</dbReference>
<dbReference type="EC" id="2.3.2.27" evidence="2"/>
<evidence type="ECO:0000256" key="6">
    <source>
        <dbReference type="ARBA" id="ARBA00022833"/>
    </source>
</evidence>
<evidence type="ECO:0000313" key="11">
    <source>
        <dbReference type="Ensembl" id="ENSPCLP00000015852.1"/>
    </source>
</evidence>
<sequence>MSTQQLDSMATELDRRCPICLDSMDDASYVMPCLHQFCFGCIRRWAESRPTCPLCKRRVESILMARVGRDLKDWRSPTPPATGRATNLHM</sequence>
<dbReference type="GO" id="GO:0006513">
    <property type="term" value="P:protein monoubiquitination"/>
    <property type="evidence" value="ECO:0007669"/>
    <property type="project" value="TreeGrafter"/>
</dbReference>
<keyword evidence="12" id="KW-1185">Reference proteome</keyword>
<dbReference type="Ensembl" id="ENSPCLT00000020867.1">
    <property type="protein sequence ID" value="ENSPCLP00000015852.1"/>
    <property type="gene ID" value="ENSPCLG00000012915.1"/>
</dbReference>
<dbReference type="PROSITE" id="PS50089">
    <property type="entry name" value="ZF_RING_2"/>
    <property type="match status" value="1"/>
</dbReference>
<comment type="catalytic activity">
    <reaction evidence="1">
        <text>S-ubiquitinyl-[E2 ubiquitin-conjugating enzyme]-L-cysteine + [acceptor protein]-L-lysine = [E2 ubiquitin-conjugating enzyme]-L-cysteine + N(6)-ubiquitinyl-[acceptor protein]-L-lysine.</text>
        <dbReference type="EC" id="2.3.2.27"/>
    </reaction>
</comment>
<reference evidence="11" key="2">
    <citation type="submission" date="2025-09" db="UniProtKB">
        <authorList>
            <consortium name="Ensembl"/>
        </authorList>
    </citation>
    <scope>IDENTIFICATION</scope>
</reference>
<dbReference type="InterPro" id="IPR017907">
    <property type="entry name" value="Znf_RING_CS"/>
</dbReference>
<dbReference type="PROSITE" id="PS00518">
    <property type="entry name" value="ZF_RING_1"/>
    <property type="match status" value="1"/>
</dbReference>
<keyword evidence="4" id="KW-0479">Metal-binding</keyword>
<keyword evidence="3" id="KW-0808">Transferase</keyword>
<keyword evidence="7" id="KW-0805">Transcription regulation</keyword>
<dbReference type="GO" id="GO:0061630">
    <property type="term" value="F:ubiquitin protein ligase activity"/>
    <property type="evidence" value="ECO:0007669"/>
    <property type="project" value="UniProtKB-EC"/>
</dbReference>
<evidence type="ECO:0000256" key="5">
    <source>
        <dbReference type="ARBA" id="ARBA00022771"/>
    </source>
</evidence>
<evidence type="ECO:0000256" key="2">
    <source>
        <dbReference type="ARBA" id="ARBA00012483"/>
    </source>
</evidence>
<evidence type="ECO:0000256" key="1">
    <source>
        <dbReference type="ARBA" id="ARBA00000900"/>
    </source>
</evidence>
<dbReference type="Proteomes" id="UP000472261">
    <property type="component" value="Unplaced"/>
</dbReference>
<dbReference type="PANTHER" id="PTHR46077:SF1">
    <property type="entry name" value="TOP1 BINDING ARGININE_SERINE RICH PROTEIN, E3 UBIQUITIN LIGASE"/>
    <property type="match status" value="1"/>
</dbReference>
<evidence type="ECO:0000256" key="4">
    <source>
        <dbReference type="ARBA" id="ARBA00022723"/>
    </source>
</evidence>
<evidence type="ECO:0000256" key="8">
    <source>
        <dbReference type="ARBA" id="ARBA00023163"/>
    </source>
</evidence>
<evidence type="ECO:0000256" key="9">
    <source>
        <dbReference type="PROSITE-ProRule" id="PRU00175"/>
    </source>
</evidence>
<evidence type="ECO:0000259" key="10">
    <source>
        <dbReference type="PROSITE" id="PS50089"/>
    </source>
</evidence>
<keyword evidence="6" id="KW-0862">Zinc</keyword>
<dbReference type="InterPro" id="IPR001841">
    <property type="entry name" value="Znf_RING"/>
</dbReference>
<keyword evidence="5 9" id="KW-0863">Zinc-finger</keyword>
<evidence type="ECO:0000313" key="12">
    <source>
        <dbReference type="Proteomes" id="UP000472261"/>
    </source>
</evidence>
<dbReference type="GO" id="GO:0008270">
    <property type="term" value="F:zinc ion binding"/>
    <property type="evidence" value="ECO:0007669"/>
    <property type="project" value="UniProtKB-KW"/>
</dbReference>
<dbReference type="Pfam" id="PF13923">
    <property type="entry name" value="zf-C3HC4_2"/>
    <property type="match status" value="1"/>
</dbReference>
<evidence type="ECO:0000256" key="7">
    <source>
        <dbReference type="ARBA" id="ARBA00023015"/>
    </source>
</evidence>
<feature type="domain" description="RING-type" evidence="10">
    <location>
        <begin position="17"/>
        <end position="56"/>
    </location>
</feature>
<organism evidence="11 12">
    <name type="scientific">Phasianus colchicus</name>
    <name type="common">Common pheasant</name>
    <dbReference type="NCBI Taxonomy" id="9054"/>
    <lineage>
        <taxon>Eukaryota</taxon>
        <taxon>Metazoa</taxon>
        <taxon>Chordata</taxon>
        <taxon>Craniata</taxon>
        <taxon>Vertebrata</taxon>
        <taxon>Euteleostomi</taxon>
        <taxon>Archelosauria</taxon>
        <taxon>Archosauria</taxon>
        <taxon>Dinosauria</taxon>
        <taxon>Saurischia</taxon>
        <taxon>Theropoda</taxon>
        <taxon>Coelurosauria</taxon>
        <taxon>Aves</taxon>
        <taxon>Neognathae</taxon>
        <taxon>Galloanserae</taxon>
        <taxon>Galliformes</taxon>
        <taxon>Phasianidae</taxon>
        <taxon>Phasianinae</taxon>
        <taxon>Phasianus</taxon>
    </lineage>
</organism>
<dbReference type="Gene3D" id="3.30.40.10">
    <property type="entry name" value="Zinc/RING finger domain, C3HC4 (zinc finger)"/>
    <property type="match status" value="1"/>
</dbReference>
<evidence type="ECO:0000256" key="3">
    <source>
        <dbReference type="ARBA" id="ARBA00022679"/>
    </source>
</evidence>